<feature type="transmembrane region" description="Helical" evidence="12">
    <location>
        <begin position="766"/>
        <end position="785"/>
    </location>
</feature>
<keyword evidence="7" id="KW-0067">ATP-binding</keyword>
<dbReference type="Pfam" id="PF00122">
    <property type="entry name" value="E1-E2_ATPase"/>
    <property type="match status" value="1"/>
</dbReference>
<feature type="transmembrane region" description="Helical" evidence="12">
    <location>
        <begin position="693"/>
        <end position="714"/>
    </location>
</feature>
<keyword evidence="9" id="KW-1278">Translocase</keyword>
<dbReference type="InterPro" id="IPR001757">
    <property type="entry name" value="P_typ_ATPase"/>
</dbReference>
<dbReference type="Pfam" id="PF00689">
    <property type="entry name" value="Cation_ATPase_C"/>
    <property type="match status" value="1"/>
</dbReference>
<dbReference type="PRINTS" id="PR00119">
    <property type="entry name" value="CATATPASE"/>
</dbReference>
<keyword evidence="15" id="KW-1185">Reference proteome</keyword>
<dbReference type="FunFam" id="2.70.150.10:FF:000160">
    <property type="entry name" value="Sarcoplasmic/endoplasmic reticulum calcium ATPase 1"/>
    <property type="match status" value="1"/>
</dbReference>
<dbReference type="GO" id="GO:0005886">
    <property type="term" value="C:plasma membrane"/>
    <property type="evidence" value="ECO:0007669"/>
    <property type="project" value="UniProtKB-SubCell"/>
</dbReference>
<evidence type="ECO:0000256" key="7">
    <source>
        <dbReference type="ARBA" id="ARBA00022840"/>
    </source>
</evidence>
<sequence length="901" mass="97632">MLNDARKPPHACLPEDILAQYRSEADGLSSEEAKVRLAAQGPNRLPAPPRRHPFLRLLAQFNNALIYMLLGSAGITALLQHWIDTGVILAVVLINALLGFIQEGRAEQAMEAVRRMLAPMATVLRNGQRQAVSAVELVTGDIVLLEAGDRVPADLRLLNCHSLRMQEAILTGESVAVGKSSSAVDAEAALGDRSCMAYSGTLVSSGQGRGLVVATGSETEIGRISGLLSSVEPLVTPLLRQISEFARWLTLLILVISALVLLFGYFIHHHPFADLFMAVVALAVAAIPEGLPAVLTITLAIGVQAMAKHHAIVRRLPAIETIGAVSVICTDKTGTLTSNEMMVTTLMTDLHHYRLTGSGYAPEGHLQQDDAIIEPHADAWLEPIAAVISLCNDACLHKLDGRWNIEGDPMEGALLVLARKLGRNDDALRRSWPRIDAIPFDASHRYMATLNHDHRQHACIYVKGAPEVLLELCSGQWHPDGPARLDREHWRQRYEAIAAEGQRVLALAMKPVSHERTALAFDDLEDGLLLLGLVGLIDPTRPEAISAVAQCRQAGVSVKMITGDHAGTATAIARQAGLEKPETVLTGADLDQLSDGELMVAIKTTNVFARTSPEHKLRLVMALQANSMIVAMTGDGVNDAPALKRADIGIAMGRSGSEAAKEAADLVLADDNFATIVAAVREGRRVYDNLRKVIGWTLPTSSGEALTVIIALLLGTTLPVTPVQILWVNLITAITLGLALAFEPLEARTMQRPPRRRKEPLLTGTLAWHIVLVSSLFPCGVYGIFSYALDQGYSIELARTMAINTLVVMEIFHLFFMRNFYTTSLTPRAIAGTPIVWLTVVLVTLGQFAVTYLPLLQRLFGTEAVPFTDGLVIIGIGAASFVIIELEKQLRLRWAQLRSPK</sequence>
<dbReference type="InterPro" id="IPR023298">
    <property type="entry name" value="ATPase_P-typ_TM_dom_sf"/>
</dbReference>
<dbReference type="SFLD" id="SFLDS00003">
    <property type="entry name" value="Haloacid_Dehalogenase"/>
    <property type="match status" value="1"/>
</dbReference>
<evidence type="ECO:0000256" key="4">
    <source>
        <dbReference type="ARBA" id="ARBA00022553"/>
    </source>
</evidence>
<dbReference type="GO" id="GO:0016887">
    <property type="term" value="F:ATP hydrolysis activity"/>
    <property type="evidence" value="ECO:0007669"/>
    <property type="project" value="InterPro"/>
</dbReference>
<keyword evidence="4" id="KW-0597">Phosphoprotein</keyword>
<dbReference type="NCBIfam" id="TIGR01494">
    <property type="entry name" value="ATPase_P-type"/>
    <property type="match status" value="2"/>
</dbReference>
<dbReference type="Pfam" id="PF13246">
    <property type="entry name" value="Cation_ATPase"/>
    <property type="match status" value="1"/>
</dbReference>
<dbReference type="GO" id="GO:1990573">
    <property type="term" value="P:potassium ion import across plasma membrane"/>
    <property type="evidence" value="ECO:0007669"/>
    <property type="project" value="TreeGrafter"/>
</dbReference>
<keyword evidence="5 12" id="KW-0812">Transmembrane</keyword>
<keyword evidence="10 12" id="KW-1133">Transmembrane helix</keyword>
<evidence type="ECO:0000256" key="12">
    <source>
        <dbReference type="SAM" id="Phobius"/>
    </source>
</evidence>
<dbReference type="EMBL" id="CP038437">
    <property type="protein sequence ID" value="QEM80274.1"/>
    <property type="molecule type" value="Genomic_DNA"/>
</dbReference>
<comment type="similarity">
    <text evidence="2">Belongs to the cation transport ATPase (P-type) (TC 3.A.3) family. Type IIA subfamily.</text>
</comment>
<dbReference type="InterPro" id="IPR004014">
    <property type="entry name" value="ATPase_P-typ_cation-transptr_N"/>
</dbReference>
<evidence type="ECO:0000256" key="5">
    <source>
        <dbReference type="ARBA" id="ARBA00022692"/>
    </source>
</evidence>
<dbReference type="PANTHER" id="PTHR43294:SF21">
    <property type="entry name" value="CATION TRANSPORTING ATPASE"/>
    <property type="match status" value="1"/>
</dbReference>
<evidence type="ECO:0000313" key="15">
    <source>
        <dbReference type="Proteomes" id="UP000324285"/>
    </source>
</evidence>
<dbReference type="SUPFAM" id="SSF81665">
    <property type="entry name" value="Calcium ATPase, transmembrane domain M"/>
    <property type="match status" value="1"/>
</dbReference>
<feature type="transmembrane region" description="Helical" evidence="12">
    <location>
        <begin position="726"/>
        <end position="745"/>
    </location>
</feature>
<dbReference type="InterPro" id="IPR044492">
    <property type="entry name" value="P_typ_ATPase_HD_dom"/>
</dbReference>
<evidence type="ECO:0000259" key="13">
    <source>
        <dbReference type="SMART" id="SM00831"/>
    </source>
</evidence>
<comment type="subcellular location">
    <subcellularLocation>
        <location evidence="1">Cell membrane</location>
        <topology evidence="1">Multi-pass membrane protein</topology>
    </subcellularLocation>
</comment>
<protein>
    <submittedName>
        <fullName evidence="14">Cation-transporting P-type ATPase</fullName>
    </submittedName>
</protein>
<gene>
    <name evidence="14" type="ORF">E4T21_00900</name>
</gene>
<dbReference type="OrthoDB" id="9814270at2"/>
<proteinExistence type="inferred from homology"/>
<dbReference type="Gene3D" id="1.20.1110.10">
    <property type="entry name" value="Calcium-transporting ATPase, transmembrane domain"/>
    <property type="match status" value="1"/>
</dbReference>
<dbReference type="Gene3D" id="3.40.1110.10">
    <property type="entry name" value="Calcium-transporting ATPase, cytoplasmic domain N"/>
    <property type="match status" value="1"/>
</dbReference>
<feature type="transmembrane region" description="Helical" evidence="12">
    <location>
        <begin position="81"/>
        <end position="101"/>
    </location>
</feature>
<organism evidence="14 15">
    <name type="scientific">Halomonas binhaiensis</name>
    <dbReference type="NCBI Taxonomy" id="2562282"/>
    <lineage>
        <taxon>Bacteria</taxon>
        <taxon>Pseudomonadati</taxon>
        <taxon>Pseudomonadota</taxon>
        <taxon>Gammaproteobacteria</taxon>
        <taxon>Oceanospirillales</taxon>
        <taxon>Halomonadaceae</taxon>
        <taxon>Halomonas</taxon>
    </lineage>
</organism>
<dbReference type="SMART" id="SM00831">
    <property type="entry name" value="Cation_ATPase_N"/>
    <property type="match status" value="1"/>
</dbReference>
<keyword evidence="8" id="KW-0460">Magnesium</keyword>
<dbReference type="InterPro" id="IPR023214">
    <property type="entry name" value="HAD_sf"/>
</dbReference>
<dbReference type="SFLD" id="SFLDG00002">
    <property type="entry name" value="C1.7:_P-type_atpase_like"/>
    <property type="match status" value="1"/>
</dbReference>
<dbReference type="InterPro" id="IPR018303">
    <property type="entry name" value="ATPase_P-typ_P_site"/>
</dbReference>
<feature type="transmembrane region" description="Helical" evidence="12">
    <location>
        <begin position="279"/>
        <end position="307"/>
    </location>
</feature>
<dbReference type="PANTHER" id="PTHR43294">
    <property type="entry name" value="SODIUM/POTASSIUM-TRANSPORTING ATPASE SUBUNIT ALPHA"/>
    <property type="match status" value="1"/>
</dbReference>
<dbReference type="Pfam" id="PF08282">
    <property type="entry name" value="Hydrolase_3"/>
    <property type="match status" value="1"/>
</dbReference>
<dbReference type="PRINTS" id="PR00120">
    <property type="entry name" value="HATPASE"/>
</dbReference>
<keyword evidence="6" id="KW-0547">Nucleotide-binding</keyword>
<reference evidence="14" key="1">
    <citation type="submission" date="2021-02" db="EMBL/GenBank/DDBJ databases">
        <title>Strain Y2R2, a novel species of the genus Halomonas.</title>
        <authorList>
            <person name="Huang H."/>
        </authorList>
    </citation>
    <scope>NUCLEOTIDE SEQUENCE</scope>
    <source>
        <strain evidence="14">Y2R2</strain>
    </source>
</reference>
<dbReference type="GO" id="GO:0005524">
    <property type="term" value="F:ATP binding"/>
    <property type="evidence" value="ECO:0007669"/>
    <property type="project" value="UniProtKB-KW"/>
</dbReference>
<dbReference type="KEGG" id="hbh:E4T21_00900"/>
<feature type="transmembrane region" description="Helical" evidence="12">
    <location>
        <begin position="54"/>
        <end position="75"/>
    </location>
</feature>
<dbReference type="AlphaFoldDB" id="A0A5C1NAV3"/>
<dbReference type="Proteomes" id="UP000324285">
    <property type="component" value="Chromosome"/>
</dbReference>
<dbReference type="GO" id="GO:0006883">
    <property type="term" value="P:intracellular sodium ion homeostasis"/>
    <property type="evidence" value="ECO:0007669"/>
    <property type="project" value="TreeGrafter"/>
</dbReference>
<dbReference type="Gene3D" id="3.40.50.1000">
    <property type="entry name" value="HAD superfamily/HAD-like"/>
    <property type="match status" value="1"/>
</dbReference>
<feature type="domain" description="Cation-transporting P-type ATPase N-terminal" evidence="13">
    <location>
        <begin position="8"/>
        <end position="81"/>
    </location>
</feature>
<dbReference type="GO" id="GO:0030007">
    <property type="term" value="P:intracellular potassium ion homeostasis"/>
    <property type="evidence" value="ECO:0007669"/>
    <property type="project" value="TreeGrafter"/>
</dbReference>
<dbReference type="PROSITE" id="PS00154">
    <property type="entry name" value="ATPASE_E1_E2"/>
    <property type="match status" value="1"/>
</dbReference>
<feature type="transmembrane region" description="Helical" evidence="12">
    <location>
        <begin position="248"/>
        <end position="267"/>
    </location>
</feature>
<accession>A0A5C1NAV3</accession>
<feature type="transmembrane region" description="Helical" evidence="12">
    <location>
        <begin position="797"/>
        <end position="817"/>
    </location>
</feature>
<feature type="transmembrane region" description="Helical" evidence="12">
    <location>
        <begin position="829"/>
        <end position="852"/>
    </location>
</feature>
<dbReference type="SUPFAM" id="SSF81660">
    <property type="entry name" value="Metal cation-transporting ATPase, ATP-binding domain N"/>
    <property type="match status" value="1"/>
</dbReference>
<dbReference type="InterPro" id="IPR023299">
    <property type="entry name" value="ATPase_P-typ_cyto_dom_N"/>
</dbReference>
<name>A0A5C1NAV3_9GAMM</name>
<evidence type="ECO:0000256" key="1">
    <source>
        <dbReference type="ARBA" id="ARBA00004651"/>
    </source>
</evidence>
<evidence type="ECO:0000256" key="9">
    <source>
        <dbReference type="ARBA" id="ARBA00022967"/>
    </source>
</evidence>
<dbReference type="Pfam" id="PF00690">
    <property type="entry name" value="Cation_ATPase_N"/>
    <property type="match status" value="1"/>
</dbReference>
<keyword evidence="11 12" id="KW-0472">Membrane</keyword>
<evidence type="ECO:0000256" key="2">
    <source>
        <dbReference type="ARBA" id="ARBA00005675"/>
    </source>
</evidence>
<dbReference type="SFLD" id="SFLDF00027">
    <property type="entry name" value="p-type_atpase"/>
    <property type="match status" value="1"/>
</dbReference>
<dbReference type="InterPro" id="IPR008250">
    <property type="entry name" value="ATPase_P-typ_transduc_dom_A_sf"/>
</dbReference>
<feature type="transmembrane region" description="Helical" evidence="12">
    <location>
        <begin position="864"/>
        <end position="884"/>
    </location>
</feature>
<dbReference type="GO" id="GO:0005391">
    <property type="term" value="F:P-type sodium:potassium-exchanging transporter activity"/>
    <property type="evidence" value="ECO:0007669"/>
    <property type="project" value="TreeGrafter"/>
</dbReference>
<dbReference type="GO" id="GO:0036376">
    <property type="term" value="P:sodium ion export across plasma membrane"/>
    <property type="evidence" value="ECO:0007669"/>
    <property type="project" value="TreeGrafter"/>
</dbReference>
<dbReference type="InterPro" id="IPR050510">
    <property type="entry name" value="Cation_transp_ATPase_P-type"/>
</dbReference>
<evidence type="ECO:0000256" key="6">
    <source>
        <dbReference type="ARBA" id="ARBA00022741"/>
    </source>
</evidence>
<dbReference type="SUPFAM" id="SSF81653">
    <property type="entry name" value="Calcium ATPase, transduction domain A"/>
    <property type="match status" value="1"/>
</dbReference>
<keyword evidence="3" id="KW-1003">Cell membrane</keyword>
<dbReference type="InterPro" id="IPR006068">
    <property type="entry name" value="ATPase_P-typ_cation-transptr_C"/>
</dbReference>
<dbReference type="Gene3D" id="2.70.150.10">
    <property type="entry name" value="Calcium-transporting ATPase, cytoplasmic transduction domain A"/>
    <property type="match status" value="1"/>
</dbReference>
<dbReference type="InterPro" id="IPR036412">
    <property type="entry name" value="HAD-like_sf"/>
</dbReference>
<evidence type="ECO:0000313" key="14">
    <source>
        <dbReference type="EMBL" id="QEM80274.1"/>
    </source>
</evidence>
<dbReference type="SUPFAM" id="SSF56784">
    <property type="entry name" value="HAD-like"/>
    <property type="match status" value="1"/>
</dbReference>
<dbReference type="RefSeq" id="WP_149282687.1">
    <property type="nucleotide sequence ID" value="NZ_CP038437.2"/>
</dbReference>
<dbReference type="GO" id="GO:1902600">
    <property type="term" value="P:proton transmembrane transport"/>
    <property type="evidence" value="ECO:0007669"/>
    <property type="project" value="TreeGrafter"/>
</dbReference>
<dbReference type="CDD" id="cd02080">
    <property type="entry name" value="P-type_ATPase_cation"/>
    <property type="match status" value="1"/>
</dbReference>
<evidence type="ECO:0000256" key="11">
    <source>
        <dbReference type="ARBA" id="ARBA00023136"/>
    </source>
</evidence>
<evidence type="ECO:0000256" key="8">
    <source>
        <dbReference type="ARBA" id="ARBA00022842"/>
    </source>
</evidence>
<evidence type="ECO:0000256" key="3">
    <source>
        <dbReference type="ARBA" id="ARBA00022475"/>
    </source>
</evidence>
<dbReference type="InterPro" id="IPR059000">
    <property type="entry name" value="ATPase_P-type_domA"/>
</dbReference>
<evidence type="ECO:0000256" key="10">
    <source>
        <dbReference type="ARBA" id="ARBA00022989"/>
    </source>
</evidence>